<gene>
    <name evidence="1" type="ORF">NCTC7915_02095</name>
</gene>
<dbReference type="EMBL" id="UFYA01000001">
    <property type="protein sequence ID" value="STD14393.1"/>
    <property type="molecule type" value="Genomic_DNA"/>
</dbReference>
<proteinExistence type="predicted"/>
<organism evidence="1 2">
    <name type="scientific">Dermatophilus congolensis</name>
    <dbReference type="NCBI Taxonomy" id="1863"/>
    <lineage>
        <taxon>Bacteria</taxon>
        <taxon>Bacillati</taxon>
        <taxon>Actinomycetota</taxon>
        <taxon>Actinomycetes</taxon>
        <taxon>Micrococcales</taxon>
        <taxon>Dermatophilaceae</taxon>
        <taxon>Dermatophilus</taxon>
    </lineage>
</organism>
<evidence type="ECO:0000313" key="1">
    <source>
        <dbReference type="EMBL" id="STD14393.1"/>
    </source>
</evidence>
<name>A0AA46H1A4_9MICO</name>
<sequence length="286" mass="29955">MRGFGSGLGWGCRRDVGLPLVGCVVLGVSVGGVSWERVVLVSSEVVARRGSVVRLPSVRGMRVVSEGVYGVALESVISSLVSGLRVSGRAGRVSVTAWLVALEGRGGVVVEVDGVVVGVLPAGQAPLWRGTLLRAQQEGVRVSCEGVVTFGEGPGFVPVLSLRVVEPEHLRLMLGAPEGVEPLVPECVVTVPARSMSAEAVARVAREVVEWVTLHPTTLSCGRHVGEPGVEVRVAGERVGEFSSLSSARYRPVVDALVQVEKTPLARARLRDGTGELEVLLPRVGG</sequence>
<dbReference type="AlphaFoldDB" id="A0AA46H1A4"/>
<evidence type="ECO:0000313" key="2">
    <source>
        <dbReference type="Proteomes" id="UP000254118"/>
    </source>
</evidence>
<dbReference type="Proteomes" id="UP000254118">
    <property type="component" value="Unassembled WGS sequence"/>
</dbReference>
<comment type="caution">
    <text evidence="1">The sequence shown here is derived from an EMBL/GenBank/DDBJ whole genome shotgun (WGS) entry which is preliminary data.</text>
</comment>
<protein>
    <submittedName>
        <fullName evidence="1">Uncharacterized protein</fullName>
    </submittedName>
</protein>
<reference evidence="1 2" key="1">
    <citation type="submission" date="2018-06" db="EMBL/GenBank/DDBJ databases">
        <authorList>
            <consortium name="Pathogen Informatics"/>
            <person name="Doyle S."/>
        </authorList>
    </citation>
    <scope>NUCLEOTIDE SEQUENCE [LARGE SCALE GENOMIC DNA]</scope>
    <source>
        <strain evidence="1 2">NCTC7915</strain>
    </source>
</reference>
<accession>A0AA46H1A4</accession>